<feature type="transmembrane region" description="Helical" evidence="13">
    <location>
        <begin position="224"/>
        <end position="247"/>
    </location>
</feature>
<dbReference type="InterPro" id="IPR002657">
    <property type="entry name" value="BilAc:Na_symport/Acr3"/>
</dbReference>
<keyword evidence="15" id="KW-1185">Reference proteome</keyword>
<feature type="transmembrane region" description="Helical" evidence="13">
    <location>
        <begin position="291"/>
        <end position="311"/>
    </location>
</feature>
<evidence type="ECO:0000256" key="11">
    <source>
        <dbReference type="ARBA" id="ARBA00023180"/>
    </source>
</evidence>
<dbReference type="Ensembl" id="ENSPTET00000007335.1">
    <property type="protein sequence ID" value="ENSPTEP00000004744.1"/>
    <property type="gene ID" value="ENSPTEG00000005523.1"/>
</dbReference>
<evidence type="ECO:0000256" key="13">
    <source>
        <dbReference type="SAM" id="Phobius"/>
    </source>
</evidence>
<dbReference type="GO" id="GO:0008508">
    <property type="term" value="F:bile acid:sodium symporter activity"/>
    <property type="evidence" value="ECO:0007669"/>
    <property type="project" value="TreeGrafter"/>
</dbReference>
<dbReference type="FunFam" id="1.20.1530.20:FF:000010">
    <property type="entry name" value="Solute carrier family 10 member 6"/>
    <property type="match status" value="1"/>
</dbReference>
<dbReference type="Pfam" id="PF01758">
    <property type="entry name" value="SBF"/>
    <property type="match status" value="1"/>
</dbReference>
<keyword evidence="8" id="KW-0445">Lipid transport</keyword>
<organism evidence="14 15">
    <name type="scientific">Piliocolobus tephrosceles</name>
    <name type="common">Ugandan red Colobus</name>
    <dbReference type="NCBI Taxonomy" id="591936"/>
    <lineage>
        <taxon>Eukaryota</taxon>
        <taxon>Metazoa</taxon>
        <taxon>Chordata</taxon>
        <taxon>Craniata</taxon>
        <taxon>Vertebrata</taxon>
        <taxon>Euteleostomi</taxon>
        <taxon>Mammalia</taxon>
        <taxon>Eutheria</taxon>
        <taxon>Euarchontoglires</taxon>
        <taxon>Primates</taxon>
        <taxon>Haplorrhini</taxon>
        <taxon>Catarrhini</taxon>
        <taxon>Cercopithecidae</taxon>
        <taxon>Colobinae</taxon>
        <taxon>Piliocolobus</taxon>
    </lineage>
</organism>
<feature type="transmembrane region" description="Helical" evidence="13">
    <location>
        <begin position="196"/>
        <end position="218"/>
    </location>
</feature>
<keyword evidence="4 13" id="KW-0812">Transmembrane</keyword>
<feature type="transmembrane region" description="Helical" evidence="13">
    <location>
        <begin position="131"/>
        <end position="150"/>
    </location>
</feature>
<dbReference type="KEGG" id="pteh:111530855"/>
<keyword evidence="10 13" id="KW-0472">Membrane</keyword>
<keyword evidence="5" id="KW-0769">Symport</keyword>
<dbReference type="CTD" id="345274"/>
<dbReference type="PANTHER" id="PTHR10361">
    <property type="entry name" value="SODIUM-BILE ACID COTRANSPORTER"/>
    <property type="match status" value="1"/>
</dbReference>
<evidence type="ECO:0000313" key="14">
    <source>
        <dbReference type="Ensembl" id="ENSPTEP00000004744.1"/>
    </source>
</evidence>
<dbReference type="AlphaFoldDB" id="A0A8C9GK70"/>
<dbReference type="Gene3D" id="1.20.1530.20">
    <property type="match status" value="1"/>
</dbReference>
<dbReference type="PANTHER" id="PTHR10361:SF55">
    <property type="entry name" value="SODIUM-DEPENDENT ORGANIC ANION TRANSPORTER"/>
    <property type="match status" value="1"/>
</dbReference>
<evidence type="ECO:0000256" key="10">
    <source>
        <dbReference type="ARBA" id="ARBA00023136"/>
    </source>
</evidence>
<keyword evidence="12" id="KW-0739">Sodium transport</keyword>
<keyword evidence="7" id="KW-0915">Sodium</keyword>
<evidence type="ECO:0000256" key="6">
    <source>
        <dbReference type="ARBA" id="ARBA00022989"/>
    </source>
</evidence>
<evidence type="ECO:0000256" key="7">
    <source>
        <dbReference type="ARBA" id="ARBA00023053"/>
    </source>
</evidence>
<evidence type="ECO:0000256" key="9">
    <source>
        <dbReference type="ARBA" id="ARBA00023065"/>
    </source>
</evidence>
<evidence type="ECO:0000256" key="4">
    <source>
        <dbReference type="ARBA" id="ARBA00022692"/>
    </source>
</evidence>
<evidence type="ECO:0000256" key="1">
    <source>
        <dbReference type="ARBA" id="ARBA00004141"/>
    </source>
</evidence>
<reference evidence="14" key="2">
    <citation type="submission" date="2025-09" db="UniProtKB">
        <authorList>
            <consortium name="Ensembl"/>
        </authorList>
    </citation>
    <scope>IDENTIFICATION</scope>
</reference>
<dbReference type="Proteomes" id="UP000694416">
    <property type="component" value="Unplaced"/>
</dbReference>
<evidence type="ECO:0000256" key="2">
    <source>
        <dbReference type="ARBA" id="ARBA00006528"/>
    </source>
</evidence>
<evidence type="ECO:0000256" key="12">
    <source>
        <dbReference type="ARBA" id="ARBA00023201"/>
    </source>
</evidence>
<evidence type="ECO:0000256" key="5">
    <source>
        <dbReference type="ARBA" id="ARBA00022847"/>
    </source>
</evidence>
<dbReference type="GO" id="GO:0016020">
    <property type="term" value="C:membrane"/>
    <property type="evidence" value="ECO:0007669"/>
    <property type="project" value="UniProtKB-SubCell"/>
</dbReference>
<evidence type="ECO:0000256" key="8">
    <source>
        <dbReference type="ARBA" id="ARBA00023055"/>
    </source>
</evidence>
<accession>A0A8C9GK70</accession>
<dbReference type="GeneID" id="111530855"/>
<dbReference type="RefSeq" id="XP_023053845.2">
    <property type="nucleotide sequence ID" value="XM_023198077.2"/>
</dbReference>
<comment type="subcellular location">
    <subcellularLocation>
        <location evidence="1">Membrane</location>
        <topology evidence="1">Multi-pass membrane protein</topology>
    </subcellularLocation>
</comment>
<keyword evidence="3" id="KW-0813">Transport</keyword>
<keyword evidence="6 13" id="KW-1133">Transmembrane helix</keyword>
<dbReference type="InterPro" id="IPR038770">
    <property type="entry name" value="Na+/solute_symporter_sf"/>
</dbReference>
<keyword evidence="9" id="KW-0406">Ion transport</keyword>
<proteinExistence type="inferred from homology"/>
<evidence type="ECO:0000313" key="15">
    <source>
        <dbReference type="Proteomes" id="UP000694416"/>
    </source>
</evidence>
<feature type="transmembrane region" description="Helical" evidence="13">
    <location>
        <begin position="65"/>
        <end position="92"/>
    </location>
</feature>
<feature type="transmembrane region" description="Helical" evidence="13">
    <location>
        <begin position="162"/>
        <end position="184"/>
    </location>
</feature>
<sequence>MRANCSSSSACPANSSEEELPVGLEVHGNLELVFTVVSTVMMGLLMFSLGCSVEIRKLWSHIRRPWGIAVGLLCQFGLMPFTAYLLAISFSLKPVQAIAVLLMGCCPGGTISNIFTFWVDGDMDLSISMTTCSTVAALGMMPLCIYLYTWSWSLQQNLTVPYQNIGITLVCLTIPVAFGVYVNYRWPKQSKIILKIGAIVGGVLLLVVAVAGVVLAKGSWNSDITLLTISFIFPLIGHVTGFLLALFTHQSWQRCRTISLETGAQNIQMCITMLQLSFTAEHLVQMLSFPLAYGLFQLIDGFLIVAAYQTYKRRLKNKHGKRNSGCTEVCHTRKLTSSKETNAFLEVNEEGAVTPGPPGPMDCHRALEPVGHITSCE</sequence>
<name>A0A8C9GK70_9PRIM</name>
<reference evidence="14" key="1">
    <citation type="submission" date="2025-08" db="UniProtKB">
        <authorList>
            <consortium name="Ensembl"/>
        </authorList>
    </citation>
    <scope>IDENTIFICATION</scope>
</reference>
<protein>
    <submittedName>
        <fullName evidence="14">Solute carrier family 10 member 6</fullName>
    </submittedName>
</protein>
<dbReference type="InterPro" id="IPR004710">
    <property type="entry name" value="Bilac:Na_transpt"/>
</dbReference>
<gene>
    <name evidence="14" type="primary">SLC10A6</name>
</gene>
<keyword evidence="11" id="KW-0325">Glycoprotein</keyword>
<feature type="transmembrane region" description="Helical" evidence="13">
    <location>
        <begin position="32"/>
        <end position="53"/>
    </location>
</feature>
<dbReference type="NCBIfam" id="TIGR00841">
    <property type="entry name" value="bass"/>
    <property type="match status" value="1"/>
</dbReference>
<comment type="similarity">
    <text evidence="2">Belongs to the bile acid:sodium symporter (BASS) (TC 2.A.28) family.</text>
</comment>
<feature type="transmembrane region" description="Helical" evidence="13">
    <location>
        <begin position="98"/>
        <end position="119"/>
    </location>
</feature>
<evidence type="ECO:0000256" key="3">
    <source>
        <dbReference type="ARBA" id="ARBA00022448"/>
    </source>
</evidence>